<name>A0A318SIZ6_9DEIO</name>
<gene>
    <name evidence="2" type="ORF">DES52_11494</name>
</gene>
<dbReference type="EMBL" id="QJSX01000014">
    <property type="protein sequence ID" value="PYE51893.1"/>
    <property type="molecule type" value="Genomic_DNA"/>
</dbReference>
<accession>A0A318SIZ6</accession>
<reference evidence="2 3" key="1">
    <citation type="submission" date="2018-06" db="EMBL/GenBank/DDBJ databases">
        <title>Genomic Encyclopedia of Type Strains, Phase IV (KMG-IV): sequencing the most valuable type-strain genomes for metagenomic binning, comparative biology and taxonomic classification.</title>
        <authorList>
            <person name="Goeker M."/>
        </authorList>
    </citation>
    <scope>NUCLEOTIDE SEQUENCE [LARGE SCALE GENOMIC DNA]</scope>
    <source>
        <strain evidence="2 3">DSM 18048</strain>
    </source>
</reference>
<dbReference type="OrthoDB" id="9815586at2"/>
<evidence type="ECO:0000313" key="3">
    <source>
        <dbReference type="Proteomes" id="UP000248326"/>
    </source>
</evidence>
<feature type="signal peptide" evidence="1">
    <location>
        <begin position="1"/>
        <end position="19"/>
    </location>
</feature>
<dbReference type="AlphaFoldDB" id="A0A318SIZ6"/>
<protein>
    <submittedName>
        <fullName evidence="2">Uncharacterized protein</fullName>
    </submittedName>
</protein>
<keyword evidence="3" id="KW-1185">Reference proteome</keyword>
<sequence>MKLSTILYALGFVSIAISAANFLTGKGKTGAEGERNALFIGEWPPTFFILAKAAEDRERLAQGQSQ</sequence>
<organism evidence="2 3">
    <name type="scientific">Deinococcus yavapaiensis KR-236</name>
    <dbReference type="NCBI Taxonomy" id="694435"/>
    <lineage>
        <taxon>Bacteria</taxon>
        <taxon>Thermotogati</taxon>
        <taxon>Deinococcota</taxon>
        <taxon>Deinococci</taxon>
        <taxon>Deinococcales</taxon>
        <taxon>Deinococcaceae</taxon>
        <taxon>Deinococcus</taxon>
    </lineage>
</organism>
<dbReference type="RefSeq" id="WP_110887919.1">
    <property type="nucleotide sequence ID" value="NZ_QJSX01000014.1"/>
</dbReference>
<proteinExistence type="predicted"/>
<evidence type="ECO:0000256" key="1">
    <source>
        <dbReference type="SAM" id="SignalP"/>
    </source>
</evidence>
<feature type="chain" id="PRO_5016464629" evidence="1">
    <location>
        <begin position="20"/>
        <end position="66"/>
    </location>
</feature>
<evidence type="ECO:0000313" key="2">
    <source>
        <dbReference type="EMBL" id="PYE51893.1"/>
    </source>
</evidence>
<keyword evidence="1" id="KW-0732">Signal</keyword>
<comment type="caution">
    <text evidence="2">The sequence shown here is derived from an EMBL/GenBank/DDBJ whole genome shotgun (WGS) entry which is preliminary data.</text>
</comment>
<dbReference type="Proteomes" id="UP000248326">
    <property type="component" value="Unassembled WGS sequence"/>
</dbReference>